<dbReference type="AlphaFoldDB" id="A0AAD8UZN6"/>
<dbReference type="GeneID" id="85443425"/>
<protein>
    <submittedName>
        <fullName evidence="1">Uncharacterized protein</fullName>
    </submittedName>
</protein>
<evidence type="ECO:0000313" key="2">
    <source>
        <dbReference type="Proteomes" id="UP001230504"/>
    </source>
</evidence>
<comment type="caution">
    <text evidence="1">The sequence shown here is derived from an EMBL/GenBank/DDBJ whole genome shotgun (WGS) entry which is preliminary data.</text>
</comment>
<dbReference type="RefSeq" id="XP_060408161.1">
    <property type="nucleotide sequence ID" value="XM_060559185.1"/>
</dbReference>
<accession>A0AAD8UZN6</accession>
<dbReference type="EMBL" id="JAHLJV010000117">
    <property type="protein sequence ID" value="KAK1569974.1"/>
    <property type="molecule type" value="Genomic_DNA"/>
</dbReference>
<dbReference type="Proteomes" id="UP001230504">
    <property type="component" value="Unassembled WGS sequence"/>
</dbReference>
<sequence>MDGGRWTADAPAVWTQTRSKRCGFWVWLWKEGGGGVRDLLAPPTSLQEAALQMFQLMSTPLVIGDGNGTLGQETQEHLQRPPQLPARSFIRPPCAVCLSSCSKLVPLAADNLSIWPPDTGRKGKRENPICEVRETEANPTTPTASGFWSLDSQRWTVKRQDQIRRLKYMYTSTLPIQDEDEDGVSKS</sequence>
<keyword evidence="2" id="KW-1185">Reference proteome</keyword>
<evidence type="ECO:0000313" key="1">
    <source>
        <dbReference type="EMBL" id="KAK1569974.1"/>
    </source>
</evidence>
<proteinExistence type="predicted"/>
<name>A0AAD8UZN6_9PEZI</name>
<gene>
    <name evidence="1" type="ORF">LY79DRAFT_570748</name>
</gene>
<organism evidence="1 2">
    <name type="scientific">Colletotrichum navitas</name>
    <dbReference type="NCBI Taxonomy" id="681940"/>
    <lineage>
        <taxon>Eukaryota</taxon>
        <taxon>Fungi</taxon>
        <taxon>Dikarya</taxon>
        <taxon>Ascomycota</taxon>
        <taxon>Pezizomycotina</taxon>
        <taxon>Sordariomycetes</taxon>
        <taxon>Hypocreomycetidae</taxon>
        <taxon>Glomerellales</taxon>
        <taxon>Glomerellaceae</taxon>
        <taxon>Colletotrichum</taxon>
        <taxon>Colletotrichum graminicola species complex</taxon>
    </lineage>
</organism>
<reference evidence="1" key="1">
    <citation type="submission" date="2021-06" db="EMBL/GenBank/DDBJ databases">
        <title>Comparative genomics, transcriptomics and evolutionary studies reveal genomic signatures of adaptation to plant cell wall in hemibiotrophic fungi.</title>
        <authorList>
            <consortium name="DOE Joint Genome Institute"/>
            <person name="Baroncelli R."/>
            <person name="Diaz J.F."/>
            <person name="Benocci T."/>
            <person name="Peng M."/>
            <person name="Battaglia E."/>
            <person name="Haridas S."/>
            <person name="Andreopoulos W."/>
            <person name="Labutti K."/>
            <person name="Pangilinan J."/>
            <person name="Floch G.L."/>
            <person name="Makela M.R."/>
            <person name="Henrissat B."/>
            <person name="Grigoriev I.V."/>
            <person name="Crouch J.A."/>
            <person name="De Vries R.P."/>
            <person name="Sukno S.A."/>
            <person name="Thon M.R."/>
        </authorList>
    </citation>
    <scope>NUCLEOTIDE SEQUENCE</scope>
    <source>
        <strain evidence="1">CBS 125086</strain>
    </source>
</reference>